<dbReference type="EMBL" id="CP000776">
    <property type="protein sequence ID" value="ABS52385.1"/>
    <property type="molecule type" value="Genomic_DNA"/>
</dbReference>
<dbReference type="KEGG" id="cha:CHAB381_0321"/>
<evidence type="ECO:0000313" key="10">
    <source>
        <dbReference type="Proteomes" id="UP000002407"/>
    </source>
</evidence>
<protein>
    <submittedName>
        <fullName evidence="9">Putative integral membrane protein</fullName>
    </submittedName>
</protein>
<dbReference type="Pfam" id="PF03176">
    <property type="entry name" value="MMPL"/>
    <property type="match status" value="2"/>
</dbReference>
<evidence type="ECO:0000256" key="2">
    <source>
        <dbReference type="ARBA" id="ARBA00010157"/>
    </source>
</evidence>
<feature type="domain" description="Membrane transport protein MMPL" evidence="8">
    <location>
        <begin position="593"/>
        <end position="806"/>
    </location>
</feature>
<keyword evidence="3" id="KW-1003">Cell membrane</keyword>
<feature type="transmembrane region" description="Helical" evidence="7">
    <location>
        <begin position="657"/>
        <end position="675"/>
    </location>
</feature>
<dbReference type="SUPFAM" id="SSF82866">
    <property type="entry name" value="Multidrug efflux transporter AcrB transmembrane domain"/>
    <property type="match status" value="2"/>
</dbReference>
<feature type="domain" description="Membrane transport protein MMPL" evidence="8">
    <location>
        <begin position="210"/>
        <end position="408"/>
    </location>
</feature>
<reference evidence="10" key="1">
    <citation type="submission" date="2007-07" db="EMBL/GenBank/DDBJ databases">
        <title>Complete genome sequence of Campylobacter hominis ATCC BAA-381, a commensal isolated from the human gastrointestinal tract.</title>
        <authorList>
            <person name="Fouts D.E."/>
            <person name="Mongodin E.F."/>
            <person name="Puiu D."/>
            <person name="Sebastian Y."/>
            <person name="Miller W.G."/>
            <person name="Mandrell R.E."/>
            <person name="Nelson K.E."/>
        </authorList>
    </citation>
    <scope>NUCLEOTIDE SEQUENCE [LARGE SCALE GENOMIC DNA]</scope>
    <source>
        <strain evidence="10">ATCC BAA-381 / DSM 21671 / CCUG 45161 / LMG 19568 / NCTC 13146 / CH001A</strain>
    </source>
</reference>
<evidence type="ECO:0000256" key="5">
    <source>
        <dbReference type="ARBA" id="ARBA00022989"/>
    </source>
</evidence>
<keyword evidence="10" id="KW-1185">Reference proteome</keyword>
<name>A7I082_CAMHC</name>
<dbReference type="PANTHER" id="PTHR33406:SF6">
    <property type="entry name" value="MEMBRANE PROTEIN YDGH-RELATED"/>
    <property type="match status" value="1"/>
</dbReference>
<dbReference type="Proteomes" id="UP000002407">
    <property type="component" value="Chromosome"/>
</dbReference>
<dbReference type="InterPro" id="IPR004869">
    <property type="entry name" value="MMPL_dom"/>
</dbReference>
<feature type="transmembrane region" description="Helical" evidence="7">
    <location>
        <begin position="251"/>
        <end position="270"/>
    </location>
</feature>
<proteinExistence type="inferred from homology"/>
<feature type="transmembrane region" description="Helical" evidence="7">
    <location>
        <begin position="756"/>
        <end position="774"/>
    </location>
</feature>
<feature type="transmembrane region" description="Helical" evidence="7">
    <location>
        <begin position="780"/>
        <end position="806"/>
    </location>
</feature>
<feature type="transmembrane region" description="Helical" evidence="7">
    <location>
        <begin position="277"/>
        <end position="297"/>
    </location>
</feature>
<feature type="transmembrane region" description="Helical" evidence="7">
    <location>
        <begin position="7"/>
        <end position="29"/>
    </location>
</feature>
<evidence type="ECO:0000256" key="3">
    <source>
        <dbReference type="ARBA" id="ARBA00022475"/>
    </source>
</evidence>
<comment type="subcellular location">
    <subcellularLocation>
        <location evidence="1">Cell membrane</location>
        <topology evidence="1">Multi-pass membrane protein</topology>
    </subcellularLocation>
</comment>
<dbReference type="PANTHER" id="PTHR33406">
    <property type="entry name" value="MEMBRANE PROTEIN MJ1562-RELATED"/>
    <property type="match status" value="1"/>
</dbReference>
<dbReference type="RefSeq" id="WP_012108205.1">
    <property type="nucleotide sequence ID" value="NC_009714.1"/>
</dbReference>
<feature type="transmembrane region" description="Helical" evidence="7">
    <location>
        <begin position="376"/>
        <end position="402"/>
    </location>
</feature>
<dbReference type="Gene3D" id="1.20.1640.10">
    <property type="entry name" value="Multidrug efflux transporter AcrB transmembrane domain"/>
    <property type="match status" value="2"/>
</dbReference>
<keyword evidence="6 7" id="KW-0472">Membrane</keyword>
<evidence type="ECO:0000313" key="9">
    <source>
        <dbReference type="EMBL" id="ABS52385.1"/>
    </source>
</evidence>
<dbReference type="InterPro" id="IPR050545">
    <property type="entry name" value="Mycobact_MmpL"/>
</dbReference>
<evidence type="ECO:0000256" key="1">
    <source>
        <dbReference type="ARBA" id="ARBA00004651"/>
    </source>
</evidence>
<accession>A7I082</accession>
<evidence type="ECO:0000259" key="8">
    <source>
        <dbReference type="Pfam" id="PF03176"/>
    </source>
</evidence>
<evidence type="ECO:0000256" key="6">
    <source>
        <dbReference type="ARBA" id="ARBA00023136"/>
    </source>
</evidence>
<evidence type="ECO:0000256" key="4">
    <source>
        <dbReference type="ARBA" id="ARBA00022692"/>
    </source>
</evidence>
<feature type="transmembrane region" description="Helical" evidence="7">
    <location>
        <begin position="309"/>
        <end position="330"/>
    </location>
</feature>
<feature type="transmembrane region" description="Helical" evidence="7">
    <location>
        <begin position="433"/>
        <end position="450"/>
    </location>
</feature>
<dbReference type="AlphaFoldDB" id="A7I082"/>
<sequence>MKHIFRLIVTFPKITLGFFIIASVILGFGSAKLEIDASSESLLLENDKDLQIWRDVSKRYATPNFLIIAFSPKDDLFSEKNLNKIRKISSEIEKFDFVEDVLNITNVPLLLNKKQPITELVKHVPTLNDKDVNLSAAKEEFKINPFYASNLVSKDFKTTAIVINLKQNFTYENFQKKRANLEQNLTTNEQKIALDKLNSEFKIYRDTVRLQEHEDLEKIKNIIKQNSKNDLFLGGINMIADDMINFVKNDVAIYGVSSFGLLLLCFWIFFRQLEFVFLPILVCVVSVITASGLFGFLGFEITVISSNYIALQLIITVSVTIHLIVAYREYAQKFAHFTQKQIVYVALKDRFVPCFFAIFTTIVGFFSLIFCDIKPVIMLGIMMSVGILLSLVVAFGVFGSVMSIAKKRKIVRIFEEGFKFTEICANSALKHRGVIYTVCAFCVVFGIYGISKLKVENSFIGYFKSNTEIYKGMAVIDKDLGGTVPLDIVVKFKNNASHDIDENDPLSEFESEFKESANDPKYWFDNTKMAVITKIHDFLAKREFVGHVGSLASLLKIGKMLNDGKPLDIFMLAVMYNELPQNYKDIVLNPYISIENNEAHFAIRTLDSDKSLRRGEFLNSLQKDLEEITKNDDVDIQISGLMVLYNNVLSSLIHSQIGTLGFTLLVLFGVFIIIFRSLKFSIIAILVNLIPLSLGFGIMGLAGIPLDIMGITIAAISIGIGVDDVIHYIFRYKREFKFLKDADKAVMASHKSIGYAMYYTSFAIVLGFSVMVLSNFWPTIYFGILIDLIMILLLLGALIILPAMILSTKRIKI</sequence>
<dbReference type="HOGENOM" id="CLU_008861_3_1_7"/>
<dbReference type="eggNOG" id="COG1033">
    <property type="taxonomic scope" value="Bacteria"/>
</dbReference>
<feature type="transmembrane region" description="Helical" evidence="7">
    <location>
        <begin position="708"/>
        <end position="730"/>
    </location>
</feature>
<dbReference type="OrthoDB" id="5429313at2"/>
<feature type="transmembrane region" description="Helical" evidence="7">
    <location>
        <begin position="682"/>
        <end position="702"/>
    </location>
</feature>
<evidence type="ECO:0000256" key="7">
    <source>
        <dbReference type="SAM" id="Phobius"/>
    </source>
</evidence>
<dbReference type="STRING" id="360107.CHAB381_0321"/>
<organism evidence="9 10">
    <name type="scientific">Campylobacter hominis (strain ATCC BAA-381 / DSM 21671 / CCUG 45161 / LMG 19568 / NCTC 13146 / CH001A)</name>
    <dbReference type="NCBI Taxonomy" id="360107"/>
    <lineage>
        <taxon>Bacteria</taxon>
        <taxon>Pseudomonadati</taxon>
        <taxon>Campylobacterota</taxon>
        <taxon>Epsilonproteobacteria</taxon>
        <taxon>Campylobacterales</taxon>
        <taxon>Campylobacteraceae</taxon>
        <taxon>Campylobacter</taxon>
    </lineage>
</organism>
<comment type="similarity">
    <text evidence="2">Belongs to the resistance-nodulation-cell division (RND) (TC 2.A.6) family. MmpL subfamily.</text>
</comment>
<gene>
    <name evidence="9" type="ordered locus">CHAB381_0321</name>
</gene>
<dbReference type="GO" id="GO:0005886">
    <property type="term" value="C:plasma membrane"/>
    <property type="evidence" value="ECO:0007669"/>
    <property type="project" value="UniProtKB-SubCell"/>
</dbReference>
<keyword evidence="5 7" id="KW-1133">Transmembrane helix</keyword>
<feature type="transmembrane region" description="Helical" evidence="7">
    <location>
        <begin position="351"/>
        <end position="370"/>
    </location>
</feature>
<keyword evidence="4 7" id="KW-0812">Transmembrane</keyword>